<evidence type="ECO:0000313" key="2">
    <source>
        <dbReference type="Proteomes" id="UP001054945"/>
    </source>
</evidence>
<evidence type="ECO:0000313" key="1">
    <source>
        <dbReference type="EMBL" id="GIY04201.1"/>
    </source>
</evidence>
<feature type="non-terminal residue" evidence="1">
    <location>
        <position position="1"/>
    </location>
</feature>
<accession>A0AAV4Q513</accession>
<proteinExistence type="predicted"/>
<dbReference type="AlphaFoldDB" id="A0AAV4Q513"/>
<organism evidence="1 2">
    <name type="scientific">Caerostris extrusa</name>
    <name type="common">Bark spider</name>
    <name type="synonym">Caerostris bankana</name>
    <dbReference type="NCBI Taxonomy" id="172846"/>
    <lineage>
        <taxon>Eukaryota</taxon>
        <taxon>Metazoa</taxon>
        <taxon>Ecdysozoa</taxon>
        <taxon>Arthropoda</taxon>
        <taxon>Chelicerata</taxon>
        <taxon>Arachnida</taxon>
        <taxon>Araneae</taxon>
        <taxon>Araneomorphae</taxon>
        <taxon>Entelegynae</taxon>
        <taxon>Araneoidea</taxon>
        <taxon>Araneidae</taxon>
        <taxon>Caerostris</taxon>
    </lineage>
</organism>
<dbReference type="Proteomes" id="UP001054945">
    <property type="component" value="Unassembled WGS sequence"/>
</dbReference>
<protein>
    <submittedName>
        <fullName evidence="1">Uncharacterized protein</fullName>
    </submittedName>
</protein>
<comment type="caution">
    <text evidence="1">The sequence shown here is derived from an EMBL/GenBank/DDBJ whole genome shotgun (WGS) entry which is preliminary data.</text>
</comment>
<dbReference type="EMBL" id="BPLR01005684">
    <property type="protein sequence ID" value="GIY04201.1"/>
    <property type="molecule type" value="Genomic_DNA"/>
</dbReference>
<keyword evidence="2" id="KW-1185">Reference proteome</keyword>
<reference evidence="1 2" key="1">
    <citation type="submission" date="2021-06" db="EMBL/GenBank/DDBJ databases">
        <title>Caerostris extrusa draft genome.</title>
        <authorList>
            <person name="Kono N."/>
            <person name="Arakawa K."/>
        </authorList>
    </citation>
    <scope>NUCLEOTIDE SEQUENCE [LARGE SCALE GENOMIC DNA]</scope>
</reference>
<name>A0AAV4Q513_CAEEX</name>
<gene>
    <name evidence="1" type="ORF">CEXT_427861</name>
</gene>
<sequence>VKKGKVRDPLVASTVAPHSKNEGWLYVAIVTCRIRGLYSGYSFTVLFAEDPRFQISSGFLSLKGSIFTVYIPLEVFVFADGGKKWDFYNYIFYCSVLNCPNEGQFHELSALPSIILGTPCDPDIFENQCPHLSDRCRWSDRGDML</sequence>